<keyword evidence="6 7" id="KW-0472">Membrane</keyword>
<dbReference type="PANTHER" id="PTHR43005">
    <property type="entry name" value="BLR7065 PROTEIN"/>
    <property type="match status" value="1"/>
</dbReference>
<evidence type="ECO:0000256" key="2">
    <source>
        <dbReference type="ARBA" id="ARBA00022448"/>
    </source>
</evidence>
<sequence>MPTLPSFLSAGERLYRNDYEWQTQLLRNELQALFAAYSSDNADKHSYSDRQHRTLLVPWMLPGALAAIMWKWLYHGSVGLINQMLLRMHIISAPIPWLASTQFVLISVVLVNVWRGAPFFMVMLFGGLQTIPNELYEAAMIDGAGSFTSFRNITIPLLKPLILTLSLYGFIGAFNFIDIILVLTKGGPAHHTLTLPLYVWQLAFVDMKISYATAVCVLMCLFLVVLLGIMMLFLKKRGGADE</sequence>
<keyword evidence="2 7" id="KW-0813">Transport</keyword>
<feature type="domain" description="ABC transmembrane type-1" evidence="8">
    <location>
        <begin position="1"/>
        <end position="228"/>
    </location>
</feature>
<name>E1RBZ4_SEDSS</name>
<dbReference type="Gene3D" id="1.10.3720.10">
    <property type="entry name" value="MetI-like"/>
    <property type="match status" value="1"/>
</dbReference>
<comment type="similarity">
    <text evidence="7">Belongs to the binding-protein-dependent transport system permease family.</text>
</comment>
<dbReference type="SUPFAM" id="SSF161098">
    <property type="entry name" value="MetI-like"/>
    <property type="match status" value="1"/>
</dbReference>
<feature type="transmembrane region" description="Helical" evidence="7">
    <location>
        <begin position="94"/>
        <end position="114"/>
    </location>
</feature>
<gene>
    <name evidence="9" type="ordered locus">Spirs_0739</name>
</gene>
<dbReference type="EMBL" id="CP002116">
    <property type="protein sequence ID" value="ADK79874.1"/>
    <property type="molecule type" value="Genomic_DNA"/>
</dbReference>
<dbReference type="PANTHER" id="PTHR43005:SF1">
    <property type="entry name" value="SPERMIDINE_PUTRESCINE TRANSPORT SYSTEM PERMEASE PROTEIN"/>
    <property type="match status" value="1"/>
</dbReference>
<dbReference type="Proteomes" id="UP000002318">
    <property type="component" value="Chromosome"/>
</dbReference>
<dbReference type="RefSeq" id="WP_013253338.1">
    <property type="nucleotide sequence ID" value="NC_014364.1"/>
</dbReference>
<feature type="transmembrane region" description="Helical" evidence="7">
    <location>
        <begin position="54"/>
        <end position="74"/>
    </location>
</feature>
<dbReference type="STRING" id="573413.Spirs_0739"/>
<evidence type="ECO:0000256" key="6">
    <source>
        <dbReference type="ARBA" id="ARBA00023136"/>
    </source>
</evidence>
<dbReference type="InterPro" id="IPR035906">
    <property type="entry name" value="MetI-like_sf"/>
</dbReference>
<keyword evidence="10" id="KW-1185">Reference proteome</keyword>
<dbReference type="InterPro" id="IPR000515">
    <property type="entry name" value="MetI-like"/>
</dbReference>
<protein>
    <submittedName>
        <fullName evidence="9">Binding-protein-dependent transport systems inner membrane component</fullName>
    </submittedName>
</protein>
<evidence type="ECO:0000256" key="5">
    <source>
        <dbReference type="ARBA" id="ARBA00022989"/>
    </source>
</evidence>
<evidence type="ECO:0000256" key="4">
    <source>
        <dbReference type="ARBA" id="ARBA00022692"/>
    </source>
</evidence>
<comment type="subcellular location">
    <subcellularLocation>
        <location evidence="1 7">Cell membrane</location>
        <topology evidence="1 7">Multi-pass membrane protein</topology>
    </subcellularLocation>
</comment>
<feature type="transmembrane region" description="Helical" evidence="7">
    <location>
        <begin position="209"/>
        <end position="234"/>
    </location>
</feature>
<keyword evidence="5 7" id="KW-1133">Transmembrane helix</keyword>
<dbReference type="KEGG" id="ssm:Spirs_0739"/>
<dbReference type="AlphaFoldDB" id="E1RBZ4"/>
<dbReference type="GO" id="GO:0005886">
    <property type="term" value="C:plasma membrane"/>
    <property type="evidence" value="ECO:0007669"/>
    <property type="project" value="UniProtKB-SubCell"/>
</dbReference>
<evidence type="ECO:0000259" key="8">
    <source>
        <dbReference type="PROSITE" id="PS50928"/>
    </source>
</evidence>
<evidence type="ECO:0000313" key="9">
    <source>
        <dbReference type="EMBL" id="ADK79874.1"/>
    </source>
</evidence>
<evidence type="ECO:0000256" key="3">
    <source>
        <dbReference type="ARBA" id="ARBA00022475"/>
    </source>
</evidence>
<dbReference type="OrthoDB" id="9777304at2"/>
<dbReference type="PROSITE" id="PS50928">
    <property type="entry name" value="ABC_TM1"/>
    <property type="match status" value="1"/>
</dbReference>
<evidence type="ECO:0000256" key="7">
    <source>
        <dbReference type="RuleBase" id="RU363032"/>
    </source>
</evidence>
<proteinExistence type="inferred from homology"/>
<evidence type="ECO:0000313" key="10">
    <source>
        <dbReference type="Proteomes" id="UP000002318"/>
    </source>
</evidence>
<feature type="transmembrane region" description="Helical" evidence="7">
    <location>
        <begin position="161"/>
        <end position="183"/>
    </location>
</feature>
<dbReference type="HOGENOM" id="CLU_1146624_0_0_12"/>
<keyword evidence="4 7" id="KW-0812">Transmembrane</keyword>
<dbReference type="CDD" id="cd06261">
    <property type="entry name" value="TM_PBP2"/>
    <property type="match status" value="1"/>
</dbReference>
<evidence type="ECO:0000256" key="1">
    <source>
        <dbReference type="ARBA" id="ARBA00004651"/>
    </source>
</evidence>
<dbReference type="Pfam" id="PF00528">
    <property type="entry name" value="BPD_transp_1"/>
    <property type="match status" value="1"/>
</dbReference>
<organism evidence="9 10">
    <name type="scientific">Sediminispirochaeta smaragdinae (strain DSM 11293 / JCM 15392 / SEBR 4228)</name>
    <name type="common">Spirochaeta smaragdinae</name>
    <dbReference type="NCBI Taxonomy" id="573413"/>
    <lineage>
        <taxon>Bacteria</taxon>
        <taxon>Pseudomonadati</taxon>
        <taxon>Spirochaetota</taxon>
        <taxon>Spirochaetia</taxon>
        <taxon>Spirochaetales</taxon>
        <taxon>Spirochaetaceae</taxon>
        <taxon>Sediminispirochaeta</taxon>
    </lineage>
</organism>
<keyword evidence="3" id="KW-1003">Cell membrane</keyword>
<dbReference type="GO" id="GO:0055085">
    <property type="term" value="P:transmembrane transport"/>
    <property type="evidence" value="ECO:0007669"/>
    <property type="project" value="InterPro"/>
</dbReference>
<reference evidence="9 10" key="1">
    <citation type="journal article" date="2010" name="Stand. Genomic Sci.">
        <title>Complete genome sequence of Spirochaeta smaragdinae type strain (SEBR 4228).</title>
        <authorList>
            <person name="Mavromatis K."/>
            <person name="Yasawong M."/>
            <person name="Chertkov O."/>
            <person name="Lapidus A."/>
            <person name="Lucas S."/>
            <person name="Nolan M."/>
            <person name="Del Rio T.G."/>
            <person name="Tice H."/>
            <person name="Cheng J.F."/>
            <person name="Pitluck S."/>
            <person name="Liolios K."/>
            <person name="Ivanova N."/>
            <person name="Tapia R."/>
            <person name="Han C."/>
            <person name="Bruce D."/>
            <person name="Goodwin L."/>
            <person name="Pati A."/>
            <person name="Chen A."/>
            <person name="Palaniappan K."/>
            <person name="Land M."/>
            <person name="Hauser L."/>
            <person name="Chang Y.J."/>
            <person name="Jeffries C.D."/>
            <person name="Detter J.C."/>
            <person name="Rohde M."/>
            <person name="Brambilla E."/>
            <person name="Spring S."/>
            <person name="Goker M."/>
            <person name="Sikorski J."/>
            <person name="Woyke T."/>
            <person name="Bristow J."/>
            <person name="Eisen J.A."/>
            <person name="Markowitz V."/>
            <person name="Hugenholtz P."/>
            <person name="Klenk H.P."/>
            <person name="Kyrpides N.C."/>
        </authorList>
    </citation>
    <scope>NUCLEOTIDE SEQUENCE [LARGE SCALE GENOMIC DNA]</scope>
    <source>
        <strain evidence="10">DSM 11293 / JCM 15392 / SEBR 4228</strain>
    </source>
</reference>
<dbReference type="eggNOG" id="COG1175">
    <property type="taxonomic scope" value="Bacteria"/>
</dbReference>
<accession>E1RBZ4</accession>